<dbReference type="GO" id="GO:0008270">
    <property type="term" value="F:zinc ion binding"/>
    <property type="evidence" value="ECO:0007669"/>
    <property type="project" value="UniProtKB-KW"/>
</dbReference>
<reference evidence="12" key="5">
    <citation type="journal article" date="2018" name="Nat. Plants">
        <title>Whole-genome landscape of Medicago truncatula symbiotic genes.</title>
        <authorList>
            <person name="Pecrix Y."/>
            <person name="Gamas P."/>
            <person name="Carrere S."/>
        </authorList>
    </citation>
    <scope>NUCLEOTIDE SEQUENCE</scope>
    <source>
        <tissue evidence="12">Leaves</tissue>
    </source>
</reference>
<keyword evidence="7 8" id="KW-0539">Nucleus</keyword>
<dbReference type="Proteomes" id="UP000002051">
    <property type="component" value="Chromosome 6"/>
</dbReference>
<keyword evidence="6" id="KW-0804">Transcription</keyword>
<reference evidence="11 14" key="2">
    <citation type="journal article" date="2014" name="BMC Genomics">
        <title>An improved genome release (version Mt4.0) for the model legume Medicago truncatula.</title>
        <authorList>
            <person name="Tang H."/>
            <person name="Krishnakumar V."/>
            <person name="Bidwell S."/>
            <person name="Rosen B."/>
            <person name="Chan A."/>
            <person name="Zhou S."/>
            <person name="Gentzbittel L."/>
            <person name="Childs K.L."/>
            <person name="Yandell M."/>
            <person name="Gundlach H."/>
            <person name="Mayer K.F."/>
            <person name="Schwartz D.C."/>
            <person name="Town C.D."/>
        </authorList>
    </citation>
    <scope>GENOME REANNOTATION</scope>
    <source>
        <strain evidence="11">A17</strain>
        <strain evidence="13 14">cv. Jemalong A17</strain>
    </source>
</reference>
<evidence type="ECO:0000256" key="9">
    <source>
        <dbReference type="SAM" id="MobiDB-lite"/>
    </source>
</evidence>
<keyword evidence="5 8" id="KW-0238">DNA-binding</keyword>
<keyword evidence="2 8" id="KW-0863">Zinc-finger</keyword>
<keyword evidence="4" id="KW-0805">Transcription regulation</keyword>
<reference evidence="11 14" key="1">
    <citation type="journal article" date="2011" name="Nature">
        <title>The Medicago genome provides insight into the evolution of rhizobial symbioses.</title>
        <authorList>
            <person name="Young N.D."/>
            <person name="Debelle F."/>
            <person name="Oldroyd G.E."/>
            <person name="Geurts R."/>
            <person name="Cannon S.B."/>
            <person name="Udvardi M.K."/>
            <person name="Benedito V.A."/>
            <person name="Mayer K.F."/>
            <person name="Gouzy J."/>
            <person name="Schoof H."/>
            <person name="Van de Peer Y."/>
            <person name="Proost S."/>
            <person name="Cook D.R."/>
            <person name="Meyers B.C."/>
            <person name="Spannagl M."/>
            <person name="Cheung F."/>
            <person name="De Mita S."/>
            <person name="Krishnakumar V."/>
            <person name="Gundlach H."/>
            <person name="Zhou S."/>
            <person name="Mudge J."/>
            <person name="Bharti A.K."/>
            <person name="Murray J.D."/>
            <person name="Naoumkina M.A."/>
            <person name="Rosen B."/>
            <person name="Silverstein K.A."/>
            <person name="Tang H."/>
            <person name="Rombauts S."/>
            <person name="Zhao P.X."/>
            <person name="Zhou P."/>
            <person name="Barbe V."/>
            <person name="Bardou P."/>
            <person name="Bechner M."/>
            <person name="Bellec A."/>
            <person name="Berger A."/>
            <person name="Berges H."/>
            <person name="Bidwell S."/>
            <person name="Bisseling T."/>
            <person name="Choisne N."/>
            <person name="Couloux A."/>
            <person name="Denny R."/>
            <person name="Deshpande S."/>
            <person name="Dai X."/>
            <person name="Doyle J.J."/>
            <person name="Dudez A.M."/>
            <person name="Farmer A.D."/>
            <person name="Fouteau S."/>
            <person name="Franken C."/>
            <person name="Gibelin C."/>
            <person name="Gish J."/>
            <person name="Goldstein S."/>
            <person name="Gonzalez A.J."/>
            <person name="Green P.J."/>
            <person name="Hallab A."/>
            <person name="Hartog M."/>
            <person name="Hua A."/>
            <person name="Humphray S.J."/>
            <person name="Jeong D.H."/>
            <person name="Jing Y."/>
            <person name="Jocker A."/>
            <person name="Kenton S.M."/>
            <person name="Kim D.J."/>
            <person name="Klee K."/>
            <person name="Lai H."/>
            <person name="Lang C."/>
            <person name="Lin S."/>
            <person name="Macmil S.L."/>
            <person name="Magdelenat G."/>
            <person name="Matthews L."/>
            <person name="McCorrison J."/>
            <person name="Monaghan E.L."/>
            <person name="Mun J.H."/>
            <person name="Najar F.Z."/>
            <person name="Nicholson C."/>
            <person name="Noirot C."/>
            <person name="O'Bleness M."/>
            <person name="Paule C.R."/>
            <person name="Poulain J."/>
            <person name="Prion F."/>
            <person name="Qin B."/>
            <person name="Qu C."/>
            <person name="Retzel E.F."/>
            <person name="Riddle C."/>
            <person name="Sallet E."/>
            <person name="Samain S."/>
            <person name="Samson N."/>
            <person name="Sanders I."/>
            <person name="Saurat O."/>
            <person name="Scarpelli C."/>
            <person name="Schiex T."/>
            <person name="Segurens B."/>
            <person name="Severin A.J."/>
            <person name="Sherrier D.J."/>
            <person name="Shi R."/>
            <person name="Sims S."/>
            <person name="Singer S.R."/>
            <person name="Sinharoy S."/>
            <person name="Sterck L."/>
            <person name="Viollet A."/>
            <person name="Wang B.B."/>
            <person name="Wang K."/>
            <person name="Wang M."/>
            <person name="Wang X."/>
            <person name="Warfsmann J."/>
            <person name="Weissenbach J."/>
            <person name="White D.D."/>
            <person name="White J.D."/>
            <person name="Wiley G.B."/>
            <person name="Wincker P."/>
            <person name="Xing Y."/>
            <person name="Yang L."/>
            <person name="Yao Z."/>
            <person name="Ying F."/>
            <person name="Zhai J."/>
            <person name="Zhou L."/>
            <person name="Zuber A."/>
            <person name="Denarie J."/>
            <person name="Dixon R.A."/>
            <person name="May G.D."/>
            <person name="Schwartz D.C."/>
            <person name="Rogers J."/>
            <person name="Quetier F."/>
            <person name="Town C.D."/>
            <person name="Roe B.A."/>
        </authorList>
    </citation>
    <scope>NUCLEOTIDE SEQUENCE [LARGE SCALE GENOMIC DNA]</scope>
    <source>
        <strain evidence="11">A17</strain>
        <strain evidence="13 14">cv. Jemalong A17</strain>
    </source>
</reference>
<feature type="region of interest" description="Disordered" evidence="9">
    <location>
        <begin position="38"/>
        <end position="71"/>
    </location>
</feature>
<dbReference type="AlphaFoldDB" id="A0A072U836"/>
<dbReference type="PROSITE" id="PS50884">
    <property type="entry name" value="ZF_DOF_2"/>
    <property type="match status" value="1"/>
</dbReference>
<comment type="subcellular location">
    <subcellularLocation>
        <location evidence="8">Nucleus</location>
    </subcellularLocation>
</comment>
<dbReference type="EnsemblPlants" id="KEH25541">
    <property type="protein sequence ID" value="KEH25541"/>
    <property type="gene ID" value="MTR_6g027460"/>
</dbReference>
<dbReference type="InterPro" id="IPR003851">
    <property type="entry name" value="Znf_Dof"/>
</dbReference>
<organism evidence="11 14">
    <name type="scientific">Medicago truncatula</name>
    <name type="common">Barrel medic</name>
    <name type="synonym">Medicago tribuloides</name>
    <dbReference type="NCBI Taxonomy" id="3880"/>
    <lineage>
        <taxon>Eukaryota</taxon>
        <taxon>Viridiplantae</taxon>
        <taxon>Streptophyta</taxon>
        <taxon>Embryophyta</taxon>
        <taxon>Tracheophyta</taxon>
        <taxon>Spermatophyta</taxon>
        <taxon>Magnoliopsida</taxon>
        <taxon>eudicotyledons</taxon>
        <taxon>Gunneridae</taxon>
        <taxon>Pentapetalae</taxon>
        <taxon>rosids</taxon>
        <taxon>fabids</taxon>
        <taxon>Fabales</taxon>
        <taxon>Fabaceae</taxon>
        <taxon>Papilionoideae</taxon>
        <taxon>50 kb inversion clade</taxon>
        <taxon>NPAAA clade</taxon>
        <taxon>Hologalegina</taxon>
        <taxon>IRL clade</taxon>
        <taxon>Trifolieae</taxon>
        <taxon>Medicago</taxon>
    </lineage>
</organism>
<protein>
    <submittedName>
        <fullName evidence="11">Dof zinc finger DOF5.2-like protein</fullName>
    </submittedName>
    <submittedName>
        <fullName evidence="12">Putative transcription factor C2C2-Dof family</fullName>
    </submittedName>
</protein>
<accession>A0A072U836</accession>
<dbReference type="STRING" id="3880.A0A072U836"/>
<evidence type="ECO:0000313" key="14">
    <source>
        <dbReference type="Proteomes" id="UP000002051"/>
    </source>
</evidence>
<evidence type="ECO:0000256" key="6">
    <source>
        <dbReference type="ARBA" id="ARBA00023163"/>
    </source>
</evidence>
<dbReference type="InterPro" id="IPR045174">
    <property type="entry name" value="Dof"/>
</dbReference>
<dbReference type="Gramene" id="rna35060">
    <property type="protein sequence ID" value="RHN50736.1"/>
    <property type="gene ID" value="gene35060"/>
</dbReference>
<dbReference type="Pfam" id="PF02701">
    <property type="entry name" value="Zn_ribbon_Dof"/>
    <property type="match status" value="1"/>
</dbReference>
<evidence type="ECO:0000256" key="5">
    <source>
        <dbReference type="ARBA" id="ARBA00023125"/>
    </source>
</evidence>
<dbReference type="GO" id="GO:0005634">
    <property type="term" value="C:nucleus"/>
    <property type="evidence" value="ECO:0007669"/>
    <property type="project" value="UniProtKB-SubCell"/>
</dbReference>
<dbReference type="EMBL" id="PSQE01000006">
    <property type="protein sequence ID" value="RHN50736.1"/>
    <property type="molecule type" value="Genomic_DNA"/>
</dbReference>
<evidence type="ECO:0000256" key="1">
    <source>
        <dbReference type="ARBA" id="ARBA00022723"/>
    </source>
</evidence>
<reference evidence="15" key="4">
    <citation type="journal article" date="2018" name="Nat. Plants">
        <title>Whole-genome landscape of Medicago truncatula symbiotic genes.</title>
        <authorList>
            <person name="Pecrix Y."/>
            <person name="Staton S.E."/>
            <person name="Sallet E."/>
            <person name="Lelandais-Briere C."/>
            <person name="Moreau S."/>
            <person name="Carrere S."/>
            <person name="Blein T."/>
            <person name="Jardinaud M.F."/>
            <person name="Latrasse D."/>
            <person name="Zouine M."/>
            <person name="Zahm M."/>
            <person name="Kreplak J."/>
            <person name="Mayjonade B."/>
            <person name="Satge C."/>
            <person name="Perez M."/>
            <person name="Cauet S."/>
            <person name="Marande W."/>
            <person name="Chantry-Darmon C."/>
            <person name="Lopez-Roques C."/>
            <person name="Bouchez O."/>
            <person name="Berard A."/>
            <person name="Debelle F."/>
            <person name="Munos S."/>
            <person name="Bendahmane A."/>
            <person name="Berges H."/>
            <person name="Niebel A."/>
            <person name="Buitink J."/>
            <person name="Frugier F."/>
            <person name="Benhamed M."/>
            <person name="Crespi M."/>
            <person name="Gouzy J."/>
            <person name="Gamas P."/>
        </authorList>
    </citation>
    <scope>NUCLEOTIDE SEQUENCE [LARGE SCALE GENOMIC DNA]</scope>
    <source>
        <strain evidence="15">cv. Jemalong A17</strain>
    </source>
</reference>
<keyword evidence="14" id="KW-1185">Reference proteome</keyword>
<evidence type="ECO:0000256" key="7">
    <source>
        <dbReference type="ARBA" id="ARBA00023242"/>
    </source>
</evidence>
<dbReference type="PANTHER" id="PTHR31089:SF22">
    <property type="entry name" value="CYCLIC DOF FACTOR 4"/>
    <property type="match status" value="1"/>
</dbReference>
<name>A0A072U836_MEDTR</name>
<reference evidence="13" key="3">
    <citation type="submission" date="2015-04" db="UniProtKB">
        <authorList>
            <consortium name="EnsemblPlants"/>
        </authorList>
    </citation>
    <scope>IDENTIFICATION</scope>
    <source>
        <strain evidence="13">cv. Jemalong A17</strain>
    </source>
</reference>
<evidence type="ECO:0000256" key="3">
    <source>
        <dbReference type="ARBA" id="ARBA00022833"/>
    </source>
</evidence>
<dbReference type="KEGG" id="mtr:25495812"/>
<evidence type="ECO:0000313" key="12">
    <source>
        <dbReference type="EMBL" id="RHN50736.1"/>
    </source>
</evidence>
<dbReference type="PANTHER" id="PTHR31089">
    <property type="entry name" value="CYCLIC DOF FACTOR 2"/>
    <property type="match status" value="1"/>
</dbReference>
<evidence type="ECO:0000256" key="8">
    <source>
        <dbReference type="PROSITE-ProRule" id="PRU00071"/>
    </source>
</evidence>
<evidence type="ECO:0000313" key="15">
    <source>
        <dbReference type="Proteomes" id="UP000265566"/>
    </source>
</evidence>
<dbReference type="GO" id="GO:0003700">
    <property type="term" value="F:DNA-binding transcription factor activity"/>
    <property type="evidence" value="ECO:0000318"/>
    <property type="project" value="GO_Central"/>
</dbReference>
<feature type="domain" description="Dof-type" evidence="10">
    <location>
        <begin position="96"/>
        <end position="150"/>
    </location>
</feature>
<dbReference type="Proteomes" id="UP000265566">
    <property type="component" value="Chromosome 6"/>
</dbReference>
<dbReference type="EMBL" id="CM001222">
    <property type="protein sequence ID" value="KEH25541.1"/>
    <property type="molecule type" value="Genomic_DNA"/>
</dbReference>
<dbReference type="HOGENOM" id="CLU_030533_0_0_1"/>
<keyword evidence="1" id="KW-0479">Metal-binding</keyword>
<dbReference type="OrthoDB" id="1927254at2759"/>
<gene>
    <name evidence="13" type="primary">25495812</name>
    <name evidence="11" type="ordered locus">MTR_6g027460</name>
    <name evidence="12" type="ORF">MtrunA17_Chr6g0460731</name>
</gene>
<sequence length="368" mass="40599">MNGEGDMFVKDSSFMLFGKKIPVSDSQIQANSTTMISCSNSKHKGNDMPHTQIIEKSKNSSNEENESKVNTSIVEDNVETSSTDQDKVLKKPDKIVQCPRCKSFDTKFCYFNNYNVNQPRHFCRSCHRYWTNGGTMRNVAVGAGRRKNKHIASQYRHMIVASDGIPTASLETNDSSRYQHGSNLESAAVFRCSNDNGIVLKFGRENASLDESKGSMLNLMNNRRHVDASGNNCRENGEEETSLCVSSVTNGHTRGNELFESEQNRSKPMQSYPASSWIIPMNQRWNNVTSMVQSSMQMCNPYGIDPTAMQWCHAPMVAVTNIGLQFVPGSNRNGNVSIGSNGCISPSSSTTSNSCISGNGTPILGKHT</sequence>
<keyword evidence="3" id="KW-0862">Zinc</keyword>
<proteinExistence type="predicted"/>
<evidence type="ECO:0000313" key="11">
    <source>
        <dbReference type="EMBL" id="KEH25541.1"/>
    </source>
</evidence>
<evidence type="ECO:0000256" key="4">
    <source>
        <dbReference type="ARBA" id="ARBA00023015"/>
    </source>
</evidence>
<dbReference type="PROSITE" id="PS01361">
    <property type="entry name" value="ZF_DOF_1"/>
    <property type="match status" value="1"/>
</dbReference>
<evidence type="ECO:0000256" key="2">
    <source>
        <dbReference type="ARBA" id="ARBA00022771"/>
    </source>
</evidence>
<dbReference type="GO" id="GO:0003677">
    <property type="term" value="F:DNA binding"/>
    <property type="evidence" value="ECO:0000318"/>
    <property type="project" value="GO_Central"/>
</dbReference>
<evidence type="ECO:0000259" key="10">
    <source>
        <dbReference type="PROSITE" id="PS50884"/>
    </source>
</evidence>
<evidence type="ECO:0000313" key="13">
    <source>
        <dbReference type="EnsemblPlants" id="KEH25541"/>
    </source>
</evidence>